<comment type="caution">
    <text evidence="1">The sequence shown here is derived from an EMBL/GenBank/DDBJ whole genome shotgun (WGS) entry which is preliminary data.</text>
</comment>
<dbReference type="Proteomes" id="UP000033618">
    <property type="component" value="Unassembled WGS sequence"/>
</dbReference>
<accession>A0A0F5K4H7</accession>
<name>A0A0F5K4H7_9BURK</name>
<dbReference type="PATRIC" id="fig|28092.6.peg.813"/>
<reference evidence="1 2" key="1">
    <citation type="submission" date="2015-03" db="EMBL/GenBank/DDBJ databases">
        <title>Draft Genome Sequence of Burkholderia andropogonis type strain ICMP2807, isolated from Sorghum bicolor.</title>
        <authorList>
            <person name="Lopes-Santos L."/>
            <person name="Castro D.B."/>
            <person name="Ottoboni L.M."/>
            <person name="Park D."/>
            <person name="Weirc B.S."/>
            <person name="Destefano S.A."/>
        </authorList>
    </citation>
    <scope>NUCLEOTIDE SEQUENCE [LARGE SCALE GENOMIC DNA]</scope>
    <source>
        <strain evidence="1 2">ICMP2807</strain>
    </source>
</reference>
<evidence type="ECO:0000313" key="1">
    <source>
        <dbReference type="EMBL" id="KKB65003.1"/>
    </source>
</evidence>
<gene>
    <name evidence="1" type="ORF">WM40_03415</name>
</gene>
<organism evidence="1 2">
    <name type="scientific">Robbsia andropogonis</name>
    <dbReference type="NCBI Taxonomy" id="28092"/>
    <lineage>
        <taxon>Bacteria</taxon>
        <taxon>Pseudomonadati</taxon>
        <taxon>Pseudomonadota</taxon>
        <taxon>Betaproteobacteria</taxon>
        <taxon>Burkholderiales</taxon>
        <taxon>Burkholderiaceae</taxon>
        <taxon>Robbsia</taxon>
    </lineage>
</organism>
<dbReference type="EMBL" id="LAQU01000002">
    <property type="protein sequence ID" value="KKB65003.1"/>
    <property type="molecule type" value="Genomic_DNA"/>
</dbReference>
<proteinExistence type="predicted"/>
<evidence type="ECO:0000313" key="2">
    <source>
        <dbReference type="Proteomes" id="UP000033618"/>
    </source>
</evidence>
<sequence>MRAMNVSEFFSGISFFSGNQATTSRTIRGKSEFPTEIKIADVARAMRDLRLLVNLTALHPNALLLKNPPRADGNVSGAVGKIVAYWPGAIAFLDLLYAHINGDVATATFSLIQIPTVLLQSIFRKAITISKGEMRPKWMGSLKL</sequence>
<protein>
    <submittedName>
        <fullName evidence="1">Uncharacterized protein</fullName>
    </submittedName>
</protein>
<keyword evidence="2" id="KW-1185">Reference proteome</keyword>
<dbReference type="AlphaFoldDB" id="A0A0F5K4H7"/>